<protein>
    <submittedName>
        <fullName evidence="1">Uncharacterized protein</fullName>
    </submittedName>
</protein>
<gene>
    <name evidence="1" type="ORF">E2C01_096876</name>
</gene>
<reference evidence="1 2" key="1">
    <citation type="submission" date="2019-05" db="EMBL/GenBank/DDBJ databases">
        <title>Another draft genome of Portunus trituberculatus and its Hox gene families provides insights of decapod evolution.</title>
        <authorList>
            <person name="Jeong J.-H."/>
            <person name="Song I."/>
            <person name="Kim S."/>
            <person name="Choi T."/>
            <person name="Kim D."/>
            <person name="Ryu S."/>
            <person name="Kim W."/>
        </authorList>
    </citation>
    <scope>NUCLEOTIDE SEQUENCE [LARGE SCALE GENOMIC DNA]</scope>
    <source>
        <tissue evidence="1">Muscle</tissue>
    </source>
</reference>
<evidence type="ECO:0000313" key="1">
    <source>
        <dbReference type="EMBL" id="MPD01354.1"/>
    </source>
</evidence>
<sequence length="74" mass="8654">MVSLHISLHRLNLIPPSIFLTFADVHFILPSVVELRSYQSYILTCMAFRSPTRMIGWSILDMKDDILRFQDEIT</sequence>
<name>A0A5B7K424_PORTR</name>
<proteinExistence type="predicted"/>
<organism evidence="1 2">
    <name type="scientific">Portunus trituberculatus</name>
    <name type="common">Swimming crab</name>
    <name type="synonym">Neptunus trituberculatus</name>
    <dbReference type="NCBI Taxonomy" id="210409"/>
    <lineage>
        <taxon>Eukaryota</taxon>
        <taxon>Metazoa</taxon>
        <taxon>Ecdysozoa</taxon>
        <taxon>Arthropoda</taxon>
        <taxon>Crustacea</taxon>
        <taxon>Multicrustacea</taxon>
        <taxon>Malacostraca</taxon>
        <taxon>Eumalacostraca</taxon>
        <taxon>Eucarida</taxon>
        <taxon>Decapoda</taxon>
        <taxon>Pleocyemata</taxon>
        <taxon>Brachyura</taxon>
        <taxon>Eubrachyura</taxon>
        <taxon>Portunoidea</taxon>
        <taxon>Portunidae</taxon>
        <taxon>Portuninae</taxon>
        <taxon>Portunus</taxon>
    </lineage>
</organism>
<comment type="caution">
    <text evidence="1">The sequence shown here is derived from an EMBL/GenBank/DDBJ whole genome shotgun (WGS) entry which is preliminary data.</text>
</comment>
<dbReference type="EMBL" id="VSRR010126809">
    <property type="protein sequence ID" value="MPD01354.1"/>
    <property type="molecule type" value="Genomic_DNA"/>
</dbReference>
<accession>A0A5B7K424</accession>
<dbReference type="AlphaFoldDB" id="A0A5B7K424"/>
<dbReference type="Proteomes" id="UP000324222">
    <property type="component" value="Unassembled WGS sequence"/>
</dbReference>
<keyword evidence="2" id="KW-1185">Reference proteome</keyword>
<evidence type="ECO:0000313" key="2">
    <source>
        <dbReference type="Proteomes" id="UP000324222"/>
    </source>
</evidence>